<evidence type="ECO:0000313" key="3">
    <source>
        <dbReference type="Proteomes" id="UP000315400"/>
    </source>
</evidence>
<evidence type="ECO:0008006" key="4">
    <source>
        <dbReference type="Google" id="ProtNLM"/>
    </source>
</evidence>
<feature type="region of interest" description="Disordered" evidence="1">
    <location>
        <begin position="131"/>
        <end position="155"/>
    </location>
</feature>
<accession>A0A540VST9</accession>
<organism evidence="2 3">
    <name type="scientific">Spiribacter salinus</name>
    <dbReference type="NCBI Taxonomy" id="1335746"/>
    <lineage>
        <taxon>Bacteria</taxon>
        <taxon>Pseudomonadati</taxon>
        <taxon>Pseudomonadota</taxon>
        <taxon>Gammaproteobacteria</taxon>
        <taxon>Chromatiales</taxon>
        <taxon>Ectothiorhodospiraceae</taxon>
        <taxon>Spiribacter</taxon>
    </lineage>
</organism>
<sequence length="155" mass="17427">TEGPAILRKPQVRAYLDECAEALSQKADVTEERVMRQIGHIAFSDIRKMFDSDGNLKSIHELDDATASAVQTVRALAADSQGRGAEAEVLQTREIKLVDKVRALEMLAKIHQMYVERRETKHAGLEDLLRDIQDSENNTPMARLRAREQRGSVES</sequence>
<dbReference type="Pfam" id="PF03592">
    <property type="entry name" value="Terminase_2"/>
    <property type="match status" value="1"/>
</dbReference>
<feature type="compositionally biased region" description="Basic and acidic residues" evidence="1">
    <location>
        <begin position="145"/>
        <end position="155"/>
    </location>
</feature>
<protein>
    <recommendedName>
        <fullName evidence="4">Terminase small subunit</fullName>
    </recommendedName>
</protein>
<reference evidence="2 3" key="1">
    <citation type="submission" date="2019-06" db="EMBL/GenBank/DDBJ databases">
        <title>Metagenome assembled Genome of Spiribacter salinus SL48-SHIP from the microbial mat of Salt Lake 48 (Novosibirsk region, Russia).</title>
        <authorList>
            <person name="Shipova A."/>
            <person name="Rozanov A.S."/>
            <person name="Bryanskaya A.V."/>
            <person name="Peltek S.E."/>
        </authorList>
    </citation>
    <scope>NUCLEOTIDE SEQUENCE [LARGE SCALE GENOMIC DNA]</scope>
    <source>
        <strain evidence="2">SL48-SHIP-2</strain>
    </source>
</reference>
<dbReference type="AlphaFoldDB" id="A0A540VST9"/>
<name>A0A540VST9_9GAMM</name>
<evidence type="ECO:0000313" key="2">
    <source>
        <dbReference type="EMBL" id="TQE99233.1"/>
    </source>
</evidence>
<feature type="non-terminal residue" evidence="2">
    <location>
        <position position="1"/>
    </location>
</feature>
<proteinExistence type="predicted"/>
<dbReference type="EMBL" id="VIFK01000080">
    <property type="protein sequence ID" value="TQE99233.1"/>
    <property type="molecule type" value="Genomic_DNA"/>
</dbReference>
<dbReference type="InterPro" id="IPR005335">
    <property type="entry name" value="Terminase_ssu"/>
</dbReference>
<dbReference type="GO" id="GO:0051276">
    <property type="term" value="P:chromosome organization"/>
    <property type="evidence" value="ECO:0007669"/>
    <property type="project" value="InterPro"/>
</dbReference>
<comment type="caution">
    <text evidence="2">The sequence shown here is derived from an EMBL/GenBank/DDBJ whole genome shotgun (WGS) entry which is preliminary data.</text>
</comment>
<dbReference type="Proteomes" id="UP000315400">
    <property type="component" value="Unassembled WGS sequence"/>
</dbReference>
<evidence type="ECO:0000256" key="1">
    <source>
        <dbReference type="SAM" id="MobiDB-lite"/>
    </source>
</evidence>
<gene>
    <name evidence="2" type="ORF">FKY71_09645</name>
</gene>